<dbReference type="Proteomes" id="UP000061660">
    <property type="component" value="Chromosome"/>
</dbReference>
<evidence type="ECO:0000256" key="3">
    <source>
        <dbReference type="ARBA" id="ARBA00022737"/>
    </source>
</evidence>
<dbReference type="GO" id="GO:0046872">
    <property type="term" value="F:metal ion binding"/>
    <property type="evidence" value="ECO:0007669"/>
    <property type="project" value="UniProtKB-UniRule"/>
</dbReference>
<keyword evidence="5 6" id="KW-0411">Iron-sulfur</keyword>
<keyword evidence="9" id="KW-1185">Reference proteome</keyword>
<reference evidence="9" key="1">
    <citation type="submission" date="2015-12" db="EMBL/GenBank/DDBJ databases">
        <title>Complete genome sequences of two moderately thermophilic Paenibacillus species.</title>
        <authorList>
            <person name="Butler R.III."/>
            <person name="Wang J."/>
            <person name="Stark B.C."/>
            <person name="Pombert J.-F."/>
        </authorList>
    </citation>
    <scope>NUCLEOTIDE SEQUENCE [LARGE SCALE GENOMIC DNA]</scope>
    <source>
        <strain evidence="9">32O-Y</strain>
    </source>
</reference>
<comment type="catalytic activity">
    <reaction evidence="6">
        <text>glycolate + A = glyoxylate + AH2</text>
        <dbReference type="Rhea" id="RHEA:21264"/>
        <dbReference type="ChEBI" id="CHEBI:13193"/>
        <dbReference type="ChEBI" id="CHEBI:17499"/>
        <dbReference type="ChEBI" id="CHEBI:29805"/>
        <dbReference type="ChEBI" id="CHEBI:36655"/>
        <dbReference type="EC" id="1.1.99.14"/>
    </reaction>
</comment>
<evidence type="ECO:0000256" key="5">
    <source>
        <dbReference type="ARBA" id="ARBA00023014"/>
    </source>
</evidence>
<dbReference type="InterPro" id="IPR012257">
    <property type="entry name" value="Glc_ox_4Fe-4S"/>
</dbReference>
<dbReference type="PROSITE" id="PS00198">
    <property type="entry name" value="4FE4S_FER_1"/>
    <property type="match status" value="1"/>
</dbReference>
<name>A0A0U2W0Y3_9BACL</name>
<dbReference type="InterPro" id="IPR017896">
    <property type="entry name" value="4Fe4S_Fe-S-bd"/>
</dbReference>
<keyword evidence="4 6" id="KW-0408">Iron</keyword>
<accession>A0A0U2W0Y3</accession>
<keyword evidence="3" id="KW-0677">Repeat</keyword>
<gene>
    <name evidence="8" type="ORF">IJ22_51400</name>
</gene>
<dbReference type="STRING" id="162209.IJ22_51400"/>
<organism evidence="8 9">
    <name type="scientific">Paenibacillus naphthalenovorans</name>
    <dbReference type="NCBI Taxonomy" id="162209"/>
    <lineage>
        <taxon>Bacteria</taxon>
        <taxon>Bacillati</taxon>
        <taxon>Bacillota</taxon>
        <taxon>Bacilli</taxon>
        <taxon>Bacillales</taxon>
        <taxon>Paenibacillaceae</taxon>
        <taxon>Paenibacillus</taxon>
    </lineage>
</organism>
<dbReference type="InterPro" id="IPR009051">
    <property type="entry name" value="Helical_ferredxn"/>
</dbReference>
<keyword evidence="6" id="KW-0813">Transport</keyword>
<keyword evidence="6" id="KW-0249">Electron transport</keyword>
<feature type="domain" description="4Fe-4S ferredoxin-type" evidence="7">
    <location>
        <begin position="68"/>
        <end position="91"/>
    </location>
</feature>
<keyword evidence="1 6" id="KW-0004">4Fe-4S</keyword>
<dbReference type="AlphaFoldDB" id="A0A0U2W0Y3"/>
<comment type="function">
    <text evidence="6">Component of a complex that catalyzes the oxidation of glycolate to glyoxylate.</text>
</comment>
<dbReference type="GO" id="GO:0051539">
    <property type="term" value="F:4 iron, 4 sulfur cluster binding"/>
    <property type="evidence" value="ECO:0007669"/>
    <property type="project" value="UniProtKB-UniRule"/>
</dbReference>
<feature type="domain" description="4Fe-4S ferredoxin-type" evidence="7">
    <location>
        <begin position="13"/>
        <end position="46"/>
    </location>
</feature>
<dbReference type="Gene3D" id="1.10.1060.10">
    <property type="entry name" value="Alpha-helical ferredoxin"/>
    <property type="match status" value="1"/>
</dbReference>
<evidence type="ECO:0000256" key="2">
    <source>
        <dbReference type="ARBA" id="ARBA00022723"/>
    </source>
</evidence>
<evidence type="ECO:0000259" key="7">
    <source>
        <dbReference type="PROSITE" id="PS51379"/>
    </source>
</evidence>
<dbReference type="EMBL" id="CP013652">
    <property type="protein sequence ID" value="ALS25399.1"/>
    <property type="molecule type" value="Genomic_DNA"/>
</dbReference>
<dbReference type="InterPro" id="IPR017900">
    <property type="entry name" value="4Fe4S_Fe_S_CS"/>
</dbReference>
<dbReference type="PANTHER" id="PTHR32479:SF17">
    <property type="entry name" value="GLYCOLATE OXIDASE IRON-SULFUR SUBUNIT"/>
    <property type="match status" value="1"/>
</dbReference>
<evidence type="ECO:0000256" key="6">
    <source>
        <dbReference type="PIRNR" id="PIRNR000139"/>
    </source>
</evidence>
<keyword evidence="2 6" id="KW-0479">Metal-binding</keyword>
<comment type="cofactor">
    <cofactor evidence="6">
        <name>[4Fe-4S] cluster</name>
        <dbReference type="ChEBI" id="CHEBI:49883"/>
    </cofactor>
    <text evidence="6">Binds 2 [4Fe-4S] clusters.</text>
</comment>
<evidence type="ECO:0000313" key="9">
    <source>
        <dbReference type="Proteomes" id="UP000061660"/>
    </source>
</evidence>
<evidence type="ECO:0000313" key="8">
    <source>
        <dbReference type="EMBL" id="ALS25399.1"/>
    </source>
</evidence>
<sequence>MNRQVQSEIRQGFKEQLDYNELMNCMRCGFCLPTCPTYGQTDQYEAASPRGRIALMKGVVDGVIEPDEDVEKQLNLCLGCRACEPVCPSGVKYGHLLEEARDVIQQKKKHKMHAKVMMGLVFKQLFPHKDRIKRLHYFLRFYQKSGLQRIVQKSKLLHILPGNIAELERTIPPIASAGALNNRPAYLPAEGQAKKKVAFFSGCLMDTMFMETNDATMKLLQKAGCDIVIPSGQGCCGALHAHGGEKEMAKRLAKANIEAFESLDADYIVLNAGGCGALLVEYDHLLRDEEEWRERAKAFAGKVRDFSEILVELQFAERELSLPEQVITYQDSCHLRNVMGTASAPRTLLASIKGVQYREMEEADHCCGSAGVYNITEKEMSMQILDYKMEKVNKVRAQTIVTANPGCLLQMRLGIIREGAEERMRAVHLADLLLEAVNGQGVS</sequence>
<dbReference type="KEGG" id="pnp:IJ22_51400"/>
<dbReference type="PIRSF" id="PIRSF000139">
    <property type="entry name" value="Glc_ox_4Fe-4S"/>
    <property type="match status" value="1"/>
</dbReference>
<dbReference type="Pfam" id="PF02754">
    <property type="entry name" value="CCG"/>
    <property type="match status" value="2"/>
</dbReference>
<evidence type="ECO:0000256" key="1">
    <source>
        <dbReference type="ARBA" id="ARBA00022485"/>
    </source>
</evidence>
<dbReference type="Pfam" id="PF13183">
    <property type="entry name" value="Fer4_8"/>
    <property type="match status" value="1"/>
</dbReference>
<dbReference type="PANTHER" id="PTHR32479">
    <property type="entry name" value="GLYCOLATE OXIDASE IRON-SULFUR SUBUNIT"/>
    <property type="match status" value="1"/>
</dbReference>
<dbReference type="GO" id="GO:0019154">
    <property type="term" value="F:glycolate dehydrogenase activity"/>
    <property type="evidence" value="ECO:0007669"/>
    <property type="project" value="UniProtKB-EC"/>
</dbReference>
<comment type="catalytic activity">
    <reaction evidence="6">
        <text>(R)-lactate + A = pyruvate + AH2</text>
        <dbReference type="Rhea" id="RHEA:15089"/>
        <dbReference type="ChEBI" id="CHEBI:13193"/>
        <dbReference type="ChEBI" id="CHEBI:15361"/>
        <dbReference type="ChEBI" id="CHEBI:16004"/>
        <dbReference type="ChEBI" id="CHEBI:17499"/>
    </reaction>
</comment>
<dbReference type="OrthoDB" id="9770306at2"/>
<dbReference type="SUPFAM" id="SSF46548">
    <property type="entry name" value="alpha-helical ferredoxin"/>
    <property type="match status" value="1"/>
</dbReference>
<protein>
    <recommendedName>
        <fullName evidence="6">Glycolate oxidase iron-sulfur subunit</fullName>
        <ecNumber evidence="6">1.1.99.14</ecNumber>
    </recommendedName>
</protein>
<dbReference type="PATRIC" id="fig|162209.4.peg.5434"/>
<dbReference type="EC" id="1.1.99.14" evidence="6"/>
<dbReference type="RefSeq" id="WP_062410757.1">
    <property type="nucleotide sequence ID" value="NZ_CP013652.1"/>
</dbReference>
<dbReference type="PROSITE" id="PS51379">
    <property type="entry name" value="4FE4S_FER_2"/>
    <property type="match status" value="2"/>
</dbReference>
<dbReference type="InterPro" id="IPR004017">
    <property type="entry name" value="Cys_rich_dom"/>
</dbReference>
<reference evidence="8 9" key="2">
    <citation type="journal article" date="2016" name="Genome Announc.">
        <title>Complete Genome Sequences of Two Interactive Moderate Thermophiles, Paenibacillus napthalenovorans 32O-Y and Paenibacillus sp. 32O-W.</title>
        <authorList>
            <person name="Butler R.R.III."/>
            <person name="Wang J."/>
            <person name="Stark B.C."/>
            <person name="Pombert J.F."/>
        </authorList>
    </citation>
    <scope>NUCLEOTIDE SEQUENCE [LARGE SCALE GENOMIC DNA]</scope>
    <source>
        <strain evidence="8 9">32O-Y</strain>
    </source>
</reference>
<proteinExistence type="predicted"/>
<evidence type="ECO:0000256" key="4">
    <source>
        <dbReference type="ARBA" id="ARBA00023004"/>
    </source>
</evidence>